<dbReference type="Pfam" id="PF00197">
    <property type="entry name" value="Kunitz_legume"/>
    <property type="match status" value="1"/>
</dbReference>
<evidence type="ECO:0000313" key="5">
    <source>
        <dbReference type="RefSeq" id="XP_021845821.1"/>
    </source>
</evidence>
<sequence>MAHHLLLPAATLLLTLLFLSPPTATAKDSVVLDVDGNPVEAGSQYYVLTSGWGGAGRGGLTAASLGGPCPLYVGQYRLWVQKGSPVTFYPSNPSQKHITQSSDVNIAFAPNPICRNQGVWQLGYNGISFYITTNGVIGKQEDVDTFANWFKIEQAGGLPGAYKIVYCFAVPSTGPEPVVPDSRRRTGPEPDTEYCEQLDATVPVPPMGLSLLTPVPIDNPLPFFGFVFKKVNTTANHSY</sequence>
<gene>
    <name evidence="5" type="primary">LOC110785642</name>
</gene>
<proteinExistence type="inferred from homology"/>
<dbReference type="GO" id="GO:0004866">
    <property type="term" value="F:endopeptidase inhibitor activity"/>
    <property type="evidence" value="ECO:0007669"/>
    <property type="project" value="InterPro"/>
</dbReference>
<dbReference type="RefSeq" id="XP_021845821.1">
    <property type="nucleotide sequence ID" value="XM_021990129.2"/>
</dbReference>
<reference evidence="4" key="1">
    <citation type="journal article" date="2021" name="Nat. Commun.">
        <title>Genomic analyses provide insights into spinach domestication and the genetic basis of agronomic traits.</title>
        <authorList>
            <person name="Cai X."/>
            <person name="Sun X."/>
            <person name="Xu C."/>
            <person name="Sun H."/>
            <person name="Wang X."/>
            <person name="Ge C."/>
            <person name="Zhang Z."/>
            <person name="Wang Q."/>
            <person name="Fei Z."/>
            <person name="Jiao C."/>
            <person name="Wang Q."/>
        </authorList>
    </citation>
    <scope>NUCLEOTIDE SEQUENCE [LARGE SCALE GENOMIC DNA]</scope>
    <source>
        <strain evidence="4">cv. Varoflay</strain>
    </source>
</reference>
<dbReference type="Proteomes" id="UP000813463">
    <property type="component" value="Chromosome 1"/>
</dbReference>
<dbReference type="GeneID" id="110785642"/>
<name>A0A9R0IAV6_SPIOL</name>
<keyword evidence="3" id="KW-0732">Signal</keyword>
<evidence type="ECO:0000256" key="2">
    <source>
        <dbReference type="ARBA" id="ARBA00023157"/>
    </source>
</evidence>
<dbReference type="PROSITE" id="PS00283">
    <property type="entry name" value="SOYBEAN_KUNITZ"/>
    <property type="match status" value="1"/>
</dbReference>
<reference evidence="5" key="2">
    <citation type="submission" date="2025-08" db="UniProtKB">
        <authorList>
            <consortium name="RefSeq"/>
        </authorList>
    </citation>
    <scope>IDENTIFICATION</scope>
    <source>
        <tissue evidence="5">Leaf</tissue>
    </source>
</reference>
<dbReference type="OrthoDB" id="1918435at2759"/>
<dbReference type="PANTHER" id="PTHR33107:SF81">
    <property type="entry name" value="TRYPSIN INHIBITOR A"/>
    <property type="match status" value="1"/>
</dbReference>
<evidence type="ECO:0000256" key="3">
    <source>
        <dbReference type="SAM" id="SignalP"/>
    </source>
</evidence>
<organism evidence="4 5">
    <name type="scientific">Spinacia oleracea</name>
    <name type="common">Spinach</name>
    <dbReference type="NCBI Taxonomy" id="3562"/>
    <lineage>
        <taxon>Eukaryota</taxon>
        <taxon>Viridiplantae</taxon>
        <taxon>Streptophyta</taxon>
        <taxon>Embryophyta</taxon>
        <taxon>Tracheophyta</taxon>
        <taxon>Spermatophyta</taxon>
        <taxon>Magnoliopsida</taxon>
        <taxon>eudicotyledons</taxon>
        <taxon>Gunneridae</taxon>
        <taxon>Pentapetalae</taxon>
        <taxon>Caryophyllales</taxon>
        <taxon>Chenopodiaceae</taxon>
        <taxon>Chenopodioideae</taxon>
        <taxon>Anserineae</taxon>
        <taxon>Spinacia</taxon>
    </lineage>
</organism>
<dbReference type="InterPro" id="IPR011065">
    <property type="entry name" value="Kunitz_inhibitor_STI-like_sf"/>
</dbReference>
<feature type="signal peptide" evidence="3">
    <location>
        <begin position="1"/>
        <end position="26"/>
    </location>
</feature>
<comment type="similarity">
    <text evidence="1">Belongs to the protease inhibitor I3 (leguminous Kunitz-type inhibitor) family.</text>
</comment>
<keyword evidence="4" id="KW-1185">Reference proteome</keyword>
<dbReference type="Gene3D" id="2.80.10.50">
    <property type="match status" value="1"/>
</dbReference>
<keyword evidence="2" id="KW-1015">Disulfide bond</keyword>
<dbReference type="AlphaFoldDB" id="A0A9R0IAV6"/>
<feature type="chain" id="PRO_5040200424" evidence="3">
    <location>
        <begin position="27"/>
        <end position="239"/>
    </location>
</feature>
<evidence type="ECO:0000313" key="4">
    <source>
        <dbReference type="Proteomes" id="UP000813463"/>
    </source>
</evidence>
<protein>
    <submittedName>
        <fullName evidence="5">21 kDa seed protein-like</fullName>
    </submittedName>
</protein>
<dbReference type="KEGG" id="soe:110785642"/>
<dbReference type="InterPro" id="IPR002160">
    <property type="entry name" value="Prot_inh_Kunz-lg"/>
</dbReference>
<dbReference type="PRINTS" id="PR00291">
    <property type="entry name" value="KUNITZINHBTR"/>
</dbReference>
<dbReference type="PANTHER" id="PTHR33107">
    <property type="entry name" value="KUNITZ TRYPSIN INHIBITOR 2"/>
    <property type="match status" value="1"/>
</dbReference>
<evidence type="ECO:0000256" key="1">
    <source>
        <dbReference type="ARBA" id="ARBA00005440"/>
    </source>
</evidence>
<dbReference type="SMART" id="SM00452">
    <property type="entry name" value="STI"/>
    <property type="match status" value="1"/>
</dbReference>
<dbReference type="SUPFAM" id="SSF50386">
    <property type="entry name" value="STI-like"/>
    <property type="match status" value="1"/>
</dbReference>
<accession>A0A9R0IAV6</accession>